<keyword evidence="1" id="KW-0175">Coiled coil</keyword>
<dbReference type="WBParaSite" id="Csp11.Scaffold630.g17625.t1">
    <property type="protein sequence ID" value="Csp11.Scaffold630.g17625.t1"/>
    <property type="gene ID" value="Csp11.Scaffold630.g17625"/>
</dbReference>
<feature type="coiled-coil region" evidence="1">
    <location>
        <begin position="131"/>
        <end position="158"/>
    </location>
</feature>
<evidence type="ECO:0000313" key="4">
    <source>
        <dbReference type="WBParaSite" id="Csp11.Scaffold630.g17625.t1"/>
    </source>
</evidence>
<evidence type="ECO:0000256" key="2">
    <source>
        <dbReference type="SAM" id="MobiDB-lite"/>
    </source>
</evidence>
<evidence type="ECO:0000313" key="3">
    <source>
        <dbReference type="Proteomes" id="UP000095282"/>
    </source>
</evidence>
<feature type="compositionally biased region" description="Low complexity" evidence="2">
    <location>
        <begin position="292"/>
        <end position="303"/>
    </location>
</feature>
<dbReference type="AlphaFoldDB" id="A0A1I7UN32"/>
<keyword evidence="3" id="KW-1185">Reference proteome</keyword>
<name>A0A1I7UN32_9PELO</name>
<organism evidence="3 4">
    <name type="scientific">Caenorhabditis tropicalis</name>
    <dbReference type="NCBI Taxonomy" id="1561998"/>
    <lineage>
        <taxon>Eukaryota</taxon>
        <taxon>Metazoa</taxon>
        <taxon>Ecdysozoa</taxon>
        <taxon>Nematoda</taxon>
        <taxon>Chromadorea</taxon>
        <taxon>Rhabditida</taxon>
        <taxon>Rhabditina</taxon>
        <taxon>Rhabditomorpha</taxon>
        <taxon>Rhabditoidea</taxon>
        <taxon>Rhabditidae</taxon>
        <taxon>Peloderinae</taxon>
        <taxon>Caenorhabditis</taxon>
    </lineage>
</organism>
<evidence type="ECO:0000256" key="1">
    <source>
        <dbReference type="SAM" id="Coils"/>
    </source>
</evidence>
<proteinExistence type="predicted"/>
<dbReference type="Proteomes" id="UP000095282">
    <property type="component" value="Unplaced"/>
</dbReference>
<accession>A0A1I7UN32</accession>
<feature type="region of interest" description="Disordered" evidence="2">
    <location>
        <begin position="235"/>
        <end position="318"/>
    </location>
</feature>
<feature type="compositionally biased region" description="Pro residues" evidence="2">
    <location>
        <begin position="267"/>
        <end position="291"/>
    </location>
</feature>
<sequence>MLPQNEKDALFTVDDQIQMLERRLNNAKAARDAFVHHLKGKYPNWTPPLPVMSYQAADFPVIPHSSVTPLDYSKEPLIGRLATSQYQWDVDRDDGRKERQWIRSRPNFKALYAGHQPMDIPISGPLLETDIRRSRIRLREISEELRSLRIDRMTLTTQQWMQEHSFQQHHKGGHLNSALHFGSAYDPHAPDSRVDHLDQAMADLARIQLTETDPVETPRTERRVEIEMEEVEERIRKELEAPPTSQSVRVQDPLETKEVPPVIEAPLAPPPVEAPPPPAQAPPPVQAPPPSSSDTISNLLSSLGIGKPISDDEEDSPR</sequence>
<dbReference type="eggNOG" id="ENOG502SF8J">
    <property type="taxonomic scope" value="Eukaryota"/>
</dbReference>
<dbReference type="STRING" id="1561998.A0A1I7UN32"/>
<protein>
    <submittedName>
        <fullName evidence="4">CFAP91 domain-containing protein</fullName>
    </submittedName>
</protein>
<reference evidence="4" key="1">
    <citation type="submission" date="2016-11" db="UniProtKB">
        <authorList>
            <consortium name="WormBaseParasite"/>
        </authorList>
    </citation>
    <scope>IDENTIFICATION</scope>
</reference>